<dbReference type="PANTHER" id="PTHR11440">
    <property type="entry name" value="LECITHIN-CHOLESTEROL ACYLTRANSFERASE-RELATED"/>
    <property type="match status" value="1"/>
</dbReference>
<reference evidence="1" key="1">
    <citation type="submission" date="2023-02" db="EMBL/GenBank/DDBJ databases">
        <title>Tahibacter soli sp. nov. isolated from soil.</title>
        <authorList>
            <person name="Baek J.H."/>
            <person name="Lee J.K."/>
            <person name="Choi D.G."/>
            <person name="Jeon C.O."/>
        </authorList>
    </citation>
    <scope>NUCLEOTIDE SEQUENCE</scope>
    <source>
        <strain evidence="1">BL</strain>
    </source>
</reference>
<comment type="caution">
    <text evidence="1">The sequence shown here is derived from an EMBL/GenBank/DDBJ whole genome shotgun (WGS) entry which is preliminary data.</text>
</comment>
<evidence type="ECO:0000313" key="1">
    <source>
        <dbReference type="EMBL" id="MDC8013837.1"/>
    </source>
</evidence>
<dbReference type="GO" id="GO:0008374">
    <property type="term" value="F:O-acyltransferase activity"/>
    <property type="evidence" value="ECO:0007669"/>
    <property type="project" value="InterPro"/>
</dbReference>
<dbReference type="AlphaFoldDB" id="A0A9X3YK96"/>
<accession>A0A9X3YK96</accession>
<evidence type="ECO:0008006" key="3">
    <source>
        <dbReference type="Google" id="ProtNLM"/>
    </source>
</evidence>
<keyword evidence="2" id="KW-1185">Reference proteome</keyword>
<gene>
    <name evidence="1" type="ORF">OD750_014940</name>
</gene>
<dbReference type="EMBL" id="JAOVZO020000018">
    <property type="protein sequence ID" value="MDC8013837.1"/>
    <property type="molecule type" value="Genomic_DNA"/>
</dbReference>
<dbReference type="Pfam" id="PF02450">
    <property type="entry name" value="LCAT"/>
    <property type="match status" value="1"/>
</dbReference>
<organism evidence="1 2">
    <name type="scientific">Tahibacter soli</name>
    <dbReference type="NCBI Taxonomy" id="2983605"/>
    <lineage>
        <taxon>Bacteria</taxon>
        <taxon>Pseudomonadati</taxon>
        <taxon>Pseudomonadota</taxon>
        <taxon>Gammaproteobacteria</taxon>
        <taxon>Lysobacterales</taxon>
        <taxon>Rhodanobacteraceae</taxon>
        <taxon>Tahibacter</taxon>
    </lineage>
</organism>
<dbReference type="Proteomes" id="UP001139971">
    <property type="component" value="Unassembled WGS sequence"/>
</dbReference>
<protein>
    <recommendedName>
        <fullName evidence="3">Lecithin:cholesterol acyltransferase</fullName>
    </recommendedName>
</protein>
<dbReference type="GO" id="GO:0006629">
    <property type="term" value="P:lipid metabolic process"/>
    <property type="evidence" value="ECO:0007669"/>
    <property type="project" value="InterPro"/>
</dbReference>
<evidence type="ECO:0000313" key="2">
    <source>
        <dbReference type="Proteomes" id="UP001139971"/>
    </source>
</evidence>
<dbReference type="SUPFAM" id="SSF53474">
    <property type="entry name" value="alpha/beta-Hydrolases"/>
    <property type="match status" value="1"/>
</dbReference>
<dbReference type="RefSeq" id="WP_263541482.1">
    <property type="nucleotide sequence ID" value="NZ_JAOVZO020000018.1"/>
</dbReference>
<dbReference type="Gene3D" id="3.40.50.1820">
    <property type="entry name" value="alpha/beta hydrolase"/>
    <property type="match status" value="1"/>
</dbReference>
<dbReference type="InterPro" id="IPR003386">
    <property type="entry name" value="LACT/PDAT_acylTrfase"/>
</dbReference>
<name>A0A9X3YK96_9GAMM</name>
<sequence>MATILIPGIKGSELTDGYPLDWPVRWSLEDMMFGDAFENPLDFALLDGRYERNDGHRMLPSRPIRFVYGEMVGKLRAWHPNEPLHVFTYDWRRPIEHAAARLVAFCAELQGREAALGRKPALNFVTHSMGGLVLRSALHLRDARDPFAGIGRVVFIAPPFRGTIAAVQMLVAGERDGWFGTDEDYRKIARSFPSVYQMTPHYAGCATDEDGAAVDLFDPNAWQANVRDGSGGFDARFVAAARDFAFGGPASTAPLVPDAILAANADRVLILQSTGYDTARRLPVQTRNPNNPNWFDFTGADRDKLGDGRVHLTSAAVTGVTLAAFAGAADHGRVCRDTRVINTVSLWLEGKRALKMSPRGPEHSVERRGRSYFGAWDGDAATLADHVA</sequence>
<dbReference type="InterPro" id="IPR029058">
    <property type="entry name" value="AB_hydrolase_fold"/>
</dbReference>
<proteinExistence type="predicted"/>